<name>A0A934SB01_9BACT</name>
<comment type="caution">
    <text evidence="2">The sequence shown here is derived from an EMBL/GenBank/DDBJ whole genome shotgun (WGS) entry which is preliminary data.</text>
</comment>
<reference evidence="2" key="1">
    <citation type="submission" date="2021-01" db="EMBL/GenBank/DDBJ databases">
        <title>Modified the classification status of verrucomicrobia.</title>
        <authorList>
            <person name="Feng X."/>
        </authorList>
    </citation>
    <scope>NUCLEOTIDE SEQUENCE</scope>
    <source>
        <strain evidence="2">KCTC 22041</strain>
    </source>
</reference>
<accession>A0A934SB01</accession>
<protein>
    <recommendedName>
        <fullName evidence="4">Prepilin-type N-terminal cleavage/methylation domain-containing protein</fullName>
    </recommendedName>
</protein>
<evidence type="ECO:0000313" key="3">
    <source>
        <dbReference type="Proteomes" id="UP000603141"/>
    </source>
</evidence>
<gene>
    <name evidence="2" type="ORF">JIN85_09215</name>
</gene>
<organism evidence="2 3">
    <name type="scientific">Luteolibacter pohnpeiensis</name>
    <dbReference type="NCBI Taxonomy" id="454153"/>
    <lineage>
        <taxon>Bacteria</taxon>
        <taxon>Pseudomonadati</taxon>
        <taxon>Verrucomicrobiota</taxon>
        <taxon>Verrucomicrobiia</taxon>
        <taxon>Verrucomicrobiales</taxon>
        <taxon>Verrucomicrobiaceae</taxon>
        <taxon>Luteolibacter</taxon>
    </lineage>
</organism>
<evidence type="ECO:0000256" key="1">
    <source>
        <dbReference type="SAM" id="Phobius"/>
    </source>
</evidence>
<keyword evidence="1" id="KW-0472">Membrane</keyword>
<dbReference type="Proteomes" id="UP000603141">
    <property type="component" value="Unassembled WGS sequence"/>
</dbReference>
<keyword evidence="1" id="KW-0812">Transmembrane</keyword>
<dbReference type="EMBL" id="JAENIJ010000012">
    <property type="protein sequence ID" value="MBK1882594.1"/>
    <property type="molecule type" value="Genomic_DNA"/>
</dbReference>
<sequence length="141" mass="15765">MRATRTSRDSQPGLTLLELTVVLLVLLTLMATGFYVTSEVKNWRAGREAGETLRTVYTAQRMYLADHPTEPVTDLTMTKLLDYLPNKVLDSDGNIIPPTVKSLKNTNLTIVVNESPPYLEDGGVRYDQNDNYTDGVWDVGE</sequence>
<dbReference type="SUPFAM" id="SSF54523">
    <property type="entry name" value="Pili subunits"/>
    <property type="match status" value="1"/>
</dbReference>
<dbReference type="AlphaFoldDB" id="A0A934SB01"/>
<keyword evidence="1" id="KW-1133">Transmembrane helix</keyword>
<evidence type="ECO:0000313" key="2">
    <source>
        <dbReference type="EMBL" id="MBK1882594.1"/>
    </source>
</evidence>
<keyword evidence="3" id="KW-1185">Reference proteome</keyword>
<evidence type="ECO:0008006" key="4">
    <source>
        <dbReference type="Google" id="ProtNLM"/>
    </source>
</evidence>
<feature type="transmembrane region" description="Helical" evidence="1">
    <location>
        <begin position="16"/>
        <end position="37"/>
    </location>
</feature>
<proteinExistence type="predicted"/>
<dbReference type="InterPro" id="IPR045584">
    <property type="entry name" value="Pilin-like"/>
</dbReference>